<evidence type="ECO:0000313" key="2">
    <source>
        <dbReference type="EMBL" id="ASA24781.1"/>
    </source>
</evidence>
<dbReference type="AlphaFoldDB" id="A0A2Z2KUL5"/>
<keyword evidence="3" id="KW-1185">Reference proteome</keyword>
<dbReference type="PANTHER" id="PTHR34385:SF1">
    <property type="entry name" value="PEPTIDOGLYCAN L-ALANYL-D-GLUTAMATE ENDOPEPTIDASE CWLK"/>
    <property type="match status" value="1"/>
</dbReference>
<reference evidence="2 3" key="1">
    <citation type="submission" date="2017-06" db="EMBL/GenBank/DDBJ databases">
        <title>Complete genome sequence of Paenibacillus donghaensis KCTC 13049T isolated from East Sea sediment, South Korea.</title>
        <authorList>
            <person name="Jung B.K."/>
            <person name="Hong S.-J."/>
            <person name="Shin J.-H."/>
        </authorList>
    </citation>
    <scope>NUCLEOTIDE SEQUENCE [LARGE SCALE GENOMIC DNA]</scope>
    <source>
        <strain evidence="2 3">KCTC 13049</strain>
    </source>
</reference>
<dbReference type="Pfam" id="PF02557">
    <property type="entry name" value="VanY"/>
    <property type="match status" value="1"/>
</dbReference>
<dbReference type="KEGG" id="pdh:B9T62_30900"/>
<feature type="domain" description="D-alanyl-D-alanine carboxypeptidase-like core" evidence="1">
    <location>
        <begin position="99"/>
        <end position="214"/>
    </location>
</feature>
<dbReference type="Gene3D" id="3.30.200.180">
    <property type="match status" value="1"/>
</dbReference>
<dbReference type="PANTHER" id="PTHR34385">
    <property type="entry name" value="D-ALANYL-D-ALANINE CARBOXYPEPTIDASE"/>
    <property type="match status" value="1"/>
</dbReference>
<gene>
    <name evidence="2" type="ORF">B9T62_30900</name>
</gene>
<accession>A0A2Z2KUL5</accession>
<proteinExistence type="predicted"/>
<dbReference type="CDD" id="cd14852">
    <property type="entry name" value="LD-carboxypeptidase"/>
    <property type="match status" value="1"/>
</dbReference>
<dbReference type="EMBL" id="CP021780">
    <property type="protein sequence ID" value="ASA24781.1"/>
    <property type="molecule type" value="Genomic_DNA"/>
</dbReference>
<protein>
    <submittedName>
        <fullName evidence="2">D-Ala-D-Ala carboxypeptidase VanY</fullName>
    </submittedName>
</protein>
<dbReference type="RefSeq" id="WP_087918749.1">
    <property type="nucleotide sequence ID" value="NZ_CP021780.1"/>
</dbReference>
<keyword evidence="2" id="KW-0645">Protease</keyword>
<keyword evidence="2" id="KW-0121">Carboxypeptidase</keyword>
<keyword evidence="2" id="KW-0378">Hydrolase</keyword>
<organism evidence="2 3">
    <name type="scientific">Paenibacillus donghaensis</name>
    <dbReference type="NCBI Taxonomy" id="414771"/>
    <lineage>
        <taxon>Bacteria</taxon>
        <taxon>Bacillati</taxon>
        <taxon>Bacillota</taxon>
        <taxon>Bacilli</taxon>
        <taxon>Bacillales</taxon>
        <taxon>Paenibacillaceae</taxon>
        <taxon>Paenibacillus</taxon>
    </lineage>
</organism>
<dbReference type="InterPro" id="IPR052179">
    <property type="entry name" value="DD-CPase-like"/>
</dbReference>
<sequence length="287" mass="32404">MKKWGLVILVILLGYAVYEYRHELQQDIRIVMGEQSDQGGFAEHSKTIKIVLEDQVHQGDLLLVNKEYPVHPGSVKADIIDLMEHQDIVQGYGLLDNGIRLSKQVAEKFQQMVEAAAQDGVTHFMISSGYRSFEEQELLYKEKGAAYALPAGYSEHNLGLSMDIGSTLKAMNEAPEGKWLQKNAWKYGFILRYPKDKMQYTGIEYEPWHFRYVGLPHSGIMYEQELVLEQYIDLLQEQRSLSATIGGERYNVSYVAVSGNAPLKVPETGEVVLSGDNRGGIIVTVKE</sequence>
<dbReference type="Proteomes" id="UP000249890">
    <property type="component" value="Chromosome"/>
</dbReference>
<evidence type="ECO:0000313" key="3">
    <source>
        <dbReference type="Proteomes" id="UP000249890"/>
    </source>
</evidence>
<dbReference type="InterPro" id="IPR058193">
    <property type="entry name" value="VanY/YodJ_core_dom"/>
</dbReference>
<dbReference type="InterPro" id="IPR009045">
    <property type="entry name" value="Zn_M74/Hedgehog-like"/>
</dbReference>
<dbReference type="InterPro" id="IPR003709">
    <property type="entry name" value="VanY-like_core_dom"/>
</dbReference>
<dbReference type="SUPFAM" id="SSF55166">
    <property type="entry name" value="Hedgehog/DD-peptidase"/>
    <property type="match status" value="1"/>
</dbReference>
<dbReference type="OrthoDB" id="9792074at2"/>
<dbReference type="GO" id="GO:0004180">
    <property type="term" value="F:carboxypeptidase activity"/>
    <property type="evidence" value="ECO:0007669"/>
    <property type="project" value="UniProtKB-KW"/>
</dbReference>
<name>A0A2Z2KUL5_9BACL</name>
<evidence type="ECO:0000259" key="1">
    <source>
        <dbReference type="Pfam" id="PF02557"/>
    </source>
</evidence>
<dbReference type="GO" id="GO:0006508">
    <property type="term" value="P:proteolysis"/>
    <property type="evidence" value="ECO:0007669"/>
    <property type="project" value="InterPro"/>
</dbReference>
<dbReference type="Gene3D" id="3.30.1380.10">
    <property type="match status" value="1"/>
</dbReference>